<reference evidence="3" key="2">
    <citation type="submission" date="2007-04" db="EMBL/GenBank/DDBJ databases">
        <title>The genome of the human body louse.</title>
        <authorList>
            <consortium name="The Human Body Louse Genome Consortium"/>
            <person name="Kirkness E."/>
            <person name="Walenz B."/>
            <person name="Hass B."/>
            <person name="Bruggner R."/>
            <person name="Strausberg R."/>
        </authorList>
    </citation>
    <scope>NUCLEOTIDE SEQUENCE</scope>
    <source>
        <strain evidence="3">USDA</strain>
    </source>
</reference>
<evidence type="ECO:0000313" key="4">
    <source>
        <dbReference type="EnsemblMetazoa" id="PHUM176300-PA"/>
    </source>
</evidence>
<protein>
    <recommendedName>
        <fullName evidence="1">Small integral membrane protein 14</fullName>
    </recommendedName>
</protein>
<dbReference type="EMBL" id="DS235132">
    <property type="protein sequence ID" value="EEB12394.1"/>
    <property type="molecule type" value="Genomic_DNA"/>
</dbReference>
<dbReference type="Proteomes" id="UP000009046">
    <property type="component" value="Unassembled WGS sequence"/>
</dbReference>
<dbReference type="EnsemblMetazoa" id="PHUM176300-RA">
    <property type="protein sequence ID" value="PHUM176300-PA"/>
    <property type="gene ID" value="PHUM176300"/>
</dbReference>
<proteinExistence type="predicted"/>
<dbReference type="AlphaFoldDB" id="E0VG88"/>
<dbReference type="RefSeq" id="XP_002425132.1">
    <property type="nucleotide sequence ID" value="XM_002425087.1"/>
</dbReference>
<dbReference type="GeneID" id="8236787"/>
<dbReference type="VEuPathDB" id="VectorBase:PHUM176300"/>
<keyword evidence="2" id="KW-0472">Membrane</keyword>
<keyword evidence="2" id="KW-1133">Transmembrane helix</keyword>
<dbReference type="KEGG" id="phu:Phum_PHUM176300"/>
<feature type="transmembrane region" description="Helical" evidence="2">
    <location>
        <begin position="54"/>
        <end position="71"/>
    </location>
</feature>
<evidence type="ECO:0000256" key="1">
    <source>
        <dbReference type="ARBA" id="ARBA00017902"/>
    </source>
</evidence>
<evidence type="ECO:0000313" key="3">
    <source>
        <dbReference type="EMBL" id="EEB12394.1"/>
    </source>
</evidence>
<dbReference type="STRING" id="121224.E0VG88"/>
<dbReference type="InterPro" id="IPR020309">
    <property type="entry name" value="Smim-14"/>
</dbReference>
<keyword evidence="5" id="KW-1185">Reference proteome</keyword>
<dbReference type="PANTHER" id="PTHR31019">
    <property type="entry name" value="SMALL INTEGRAL MEMBRANE PROTEIN 14"/>
    <property type="match status" value="1"/>
</dbReference>
<dbReference type="OMA" id="ACTDTEC"/>
<accession>E0VG88</accession>
<dbReference type="Pfam" id="PF11027">
    <property type="entry name" value="DUF2615"/>
    <property type="match status" value="1"/>
</dbReference>
<dbReference type="OrthoDB" id="10054061at2759"/>
<dbReference type="HOGENOM" id="CLU_152284_0_1_1"/>
<reference evidence="4" key="3">
    <citation type="submission" date="2021-02" db="UniProtKB">
        <authorList>
            <consortium name="EnsemblMetazoa"/>
        </authorList>
    </citation>
    <scope>IDENTIFICATION</scope>
    <source>
        <strain evidence="4">USDA</strain>
    </source>
</reference>
<evidence type="ECO:0000313" key="5">
    <source>
        <dbReference type="Proteomes" id="UP000009046"/>
    </source>
</evidence>
<dbReference type="eggNOG" id="ENOG502S7T0">
    <property type="taxonomic scope" value="Eukaryota"/>
</dbReference>
<dbReference type="InParanoid" id="E0VG88"/>
<gene>
    <name evidence="4" type="primary">8236787</name>
    <name evidence="3" type="ORF">Phum_PHUM176300</name>
</gene>
<reference evidence="3" key="1">
    <citation type="submission" date="2007-04" db="EMBL/GenBank/DDBJ databases">
        <title>Annotation of Pediculus humanus corporis strain USDA.</title>
        <authorList>
            <person name="Kirkness E."/>
            <person name="Hannick L."/>
            <person name="Hass B."/>
            <person name="Bruggner R."/>
            <person name="Lawson D."/>
            <person name="Bidwell S."/>
            <person name="Joardar V."/>
            <person name="Caler E."/>
            <person name="Walenz B."/>
            <person name="Inman J."/>
            <person name="Schobel S."/>
            <person name="Galinsky K."/>
            <person name="Amedeo P."/>
            <person name="Strausberg R."/>
        </authorList>
    </citation>
    <scope>NUCLEOTIDE SEQUENCE</scope>
    <source>
        <strain evidence="3">USDA</strain>
    </source>
</reference>
<evidence type="ECO:0000256" key="2">
    <source>
        <dbReference type="SAM" id="Phobius"/>
    </source>
</evidence>
<dbReference type="PANTHER" id="PTHR31019:SF1">
    <property type="entry name" value="SMALL INTEGRAL MEMBRANE PROTEIN 14"/>
    <property type="match status" value="1"/>
</dbReference>
<organism>
    <name type="scientific">Pediculus humanus subsp. corporis</name>
    <name type="common">Body louse</name>
    <dbReference type="NCBI Taxonomy" id="121224"/>
    <lineage>
        <taxon>Eukaryota</taxon>
        <taxon>Metazoa</taxon>
        <taxon>Ecdysozoa</taxon>
        <taxon>Arthropoda</taxon>
        <taxon>Hexapoda</taxon>
        <taxon>Insecta</taxon>
        <taxon>Pterygota</taxon>
        <taxon>Neoptera</taxon>
        <taxon>Paraneoptera</taxon>
        <taxon>Psocodea</taxon>
        <taxon>Troctomorpha</taxon>
        <taxon>Phthiraptera</taxon>
        <taxon>Anoplura</taxon>
        <taxon>Pediculidae</taxon>
        <taxon>Pediculus</taxon>
    </lineage>
</organism>
<sequence length="105" mass="12239">MDGNGFDPCECIWNHNMAMRRLLSILRQSQAYCTDNECLNELPGSNIDSPEQNFFFVAAFWFLIAMLLYFLRPNTFRRREDDILKLRNNENDSSDNSSDPPPPLC</sequence>
<dbReference type="CTD" id="8236787"/>
<dbReference type="GO" id="GO:0005783">
    <property type="term" value="C:endoplasmic reticulum"/>
    <property type="evidence" value="ECO:0007669"/>
    <property type="project" value="TreeGrafter"/>
</dbReference>
<name>E0VG88_PEDHC</name>
<dbReference type="EMBL" id="AAZO01002044">
    <property type="status" value="NOT_ANNOTATED_CDS"/>
    <property type="molecule type" value="Genomic_DNA"/>
</dbReference>
<keyword evidence="2" id="KW-0812">Transmembrane</keyword>